<proteinExistence type="predicted"/>
<reference evidence="1 2" key="1">
    <citation type="journal article" date="2019" name="Genome Biol. Evol.">
        <title>Insights into the evolution of the New World diploid cottons (Gossypium, subgenus Houzingenia) based on genome sequencing.</title>
        <authorList>
            <person name="Grover C.E."/>
            <person name="Arick M.A. 2nd"/>
            <person name="Thrash A."/>
            <person name="Conover J.L."/>
            <person name="Sanders W.S."/>
            <person name="Peterson D.G."/>
            <person name="Frelichowski J.E."/>
            <person name="Scheffler J.A."/>
            <person name="Scheffler B.E."/>
            <person name="Wendel J.F."/>
        </authorList>
    </citation>
    <scope>NUCLEOTIDE SEQUENCE [LARGE SCALE GENOMIC DNA]</scope>
    <source>
        <strain evidence="1">8</strain>
        <tissue evidence="1">Leaf</tissue>
    </source>
</reference>
<evidence type="ECO:0000313" key="1">
    <source>
        <dbReference type="EMBL" id="MBA0768841.1"/>
    </source>
</evidence>
<gene>
    <name evidence="1" type="ORF">Gotri_017618</name>
</gene>
<protein>
    <submittedName>
        <fullName evidence="1">Uncharacterized protein</fullName>
    </submittedName>
</protein>
<feature type="non-terminal residue" evidence="1">
    <location>
        <position position="17"/>
    </location>
</feature>
<name>A0A7J9E7C9_9ROSI</name>
<evidence type="ECO:0000313" key="2">
    <source>
        <dbReference type="Proteomes" id="UP000593568"/>
    </source>
</evidence>
<dbReference type="AlphaFoldDB" id="A0A7J9E7C9"/>
<keyword evidence="2" id="KW-1185">Reference proteome</keyword>
<sequence>MDGEAEVENDGAAVGKE</sequence>
<dbReference type="Proteomes" id="UP000593568">
    <property type="component" value="Unassembled WGS sequence"/>
</dbReference>
<organism evidence="1 2">
    <name type="scientific">Gossypium trilobum</name>
    <dbReference type="NCBI Taxonomy" id="34281"/>
    <lineage>
        <taxon>Eukaryota</taxon>
        <taxon>Viridiplantae</taxon>
        <taxon>Streptophyta</taxon>
        <taxon>Embryophyta</taxon>
        <taxon>Tracheophyta</taxon>
        <taxon>Spermatophyta</taxon>
        <taxon>Magnoliopsida</taxon>
        <taxon>eudicotyledons</taxon>
        <taxon>Gunneridae</taxon>
        <taxon>Pentapetalae</taxon>
        <taxon>rosids</taxon>
        <taxon>malvids</taxon>
        <taxon>Malvales</taxon>
        <taxon>Malvaceae</taxon>
        <taxon>Malvoideae</taxon>
        <taxon>Gossypium</taxon>
    </lineage>
</organism>
<dbReference type="EMBL" id="JABEZW010000007">
    <property type="protein sequence ID" value="MBA0768841.1"/>
    <property type="molecule type" value="Genomic_DNA"/>
</dbReference>
<accession>A0A7J9E7C9</accession>
<comment type="caution">
    <text evidence="1">The sequence shown here is derived from an EMBL/GenBank/DDBJ whole genome shotgun (WGS) entry which is preliminary data.</text>
</comment>